<dbReference type="Proteomes" id="UP000316621">
    <property type="component" value="Chromosome 3"/>
</dbReference>
<evidence type="ECO:0000313" key="2">
    <source>
        <dbReference type="EMBL" id="RZC54990.1"/>
    </source>
</evidence>
<dbReference type="EMBL" id="CM010717">
    <property type="protein sequence ID" value="RZC54990.1"/>
    <property type="molecule type" value="Genomic_DNA"/>
</dbReference>
<name>A0A4Y7J4K9_PAPSO</name>
<evidence type="ECO:0000256" key="1">
    <source>
        <dbReference type="SAM" id="MobiDB-lite"/>
    </source>
</evidence>
<dbReference type="Gramene" id="RZC54990">
    <property type="protein sequence ID" value="RZC54990"/>
    <property type="gene ID" value="C5167_013844"/>
</dbReference>
<feature type="region of interest" description="Disordered" evidence="1">
    <location>
        <begin position="1"/>
        <end position="27"/>
    </location>
</feature>
<evidence type="ECO:0000313" key="3">
    <source>
        <dbReference type="Proteomes" id="UP000316621"/>
    </source>
</evidence>
<reference evidence="2 3" key="1">
    <citation type="journal article" date="2018" name="Science">
        <title>The opium poppy genome and morphinan production.</title>
        <authorList>
            <person name="Guo L."/>
            <person name="Winzer T."/>
            <person name="Yang X."/>
            <person name="Li Y."/>
            <person name="Ning Z."/>
            <person name="He Z."/>
            <person name="Teodor R."/>
            <person name="Lu Y."/>
            <person name="Bowser T.A."/>
            <person name="Graham I.A."/>
            <person name="Ye K."/>
        </authorList>
    </citation>
    <scope>NUCLEOTIDE SEQUENCE [LARGE SCALE GENOMIC DNA]</scope>
    <source>
        <strain evidence="3">cv. HN1</strain>
        <tissue evidence="2">Leaves</tissue>
    </source>
</reference>
<feature type="compositionally biased region" description="Polar residues" evidence="1">
    <location>
        <begin position="8"/>
        <end position="19"/>
    </location>
</feature>
<gene>
    <name evidence="2" type="ORF">C5167_013844</name>
</gene>
<protein>
    <submittedName>
        <fullName evidence="2">Uncharacterized protein</fullName>
    </submittedName>
</protein>
<proteinExistence type="predicted"/>
<dbReference type="AlphaFoldDB" id="A0A4Y7J4K9"/>
<keyword evidence="3" id="KW-1185">Reference proteome</keyword>
<accession>A0A4Y7J4K9</accession>
<organism evidence="2 3">
    <name type="scientific">Papaver somniferum</name>
    <name type="common">Opium poppy</name>
    <dbReference type="NCBI Taxonomy" id="3469"/>
    <lineage>
        <taxon>Eukaryota</taxon>
        <taxon>Viridiplantae</taxon>
        <taxon>Streptophyta</taxon>
        <taxon>Embryophyta</taxon>
        <taxon>Tracheophyta</taxon>
        <taxon>Spermatophyta</taxon>
        <taxon>Magnoliopsida</taxon>
        <taxon>Ranunculales</taxon>
        <taxon>Papaveraceae</taxon>
        <taxon>Papaveroideae</taxon>
        <taxon>Papaver</taxon>
    </lineage>
</organism>
<sequence>MWPEIAQKSISGELTQQKPANPHGIPSSSFCTIPGLTVLRFVCHMCTLGTISEFNRPYSSAQNYSGGIGELDFSHSQPYSFNPAVKWMLNGLDSQADI</sequence>